<dbReference type="OrthoDB" id="9803906at2"/>
<keyword evidence="2 11" id="KW-0547">Nucleotide-binding</keyword>
<dbReference type="EMBL" id="CP021659">
    <property type="protein sequence ID" value="AWK13894.1"/>
    <property type="molecule type" value="Genomic_DNA"/>
</dbReference>
<evidence type="ECO:0000313" key="15">
    <source>
        <dbReference type="EMBL" id="AWK13894.1"/>
    </source>
</evidence>
<keyword evidence="6 13" id="KW-0862">Zinc</keyword>
<dbReference type="GO" id="GO:0005524">
    <property type="term" value="F:ATP binding"/>
    <property type="evidence" value="ECO:0007669"/>
    <property type="project" value="UniProtKB-UniRule"/>
</dbReference>
<dbReference type="GO" id="GO:0008270">
    <property type="term" value="F:zinc ion binding"/>
    <property type="evidence" value="ECO:0007669"/>
    <property type="project" value="UniProtKB-KW"/>
</dbReference>
<evidence type="ECO:0000256" key="2">
    <source>
        <dbReference type="ARBA" id="ARBA00022741"/>
    </source>
</evidence>
<name>A0A2U8I7J3_9GAMM</name>
<dbReference type="Pfam" id="PF18073">
    <property type="entry name" value="Zn_ribbon_LapB"/>
    <property type="match status" value="1"/>
</dbReference>
<dbReference type="NCBIfam" id="TIGR00416">
    <property type="entry name" value="sms"/>
    <property type="match status" value="1"/>
</dbReference>
<evidence type="ECO:0000256" key="6">
    <source>
        <dbReference type="ARBA" id="ARBA00022833"/>
    </source>
</evidence>
<dbReference type="SUPFAM" id="SSF52540">
    <property type="entry name" value="P-loop containing nucleoside triphosphate hydrolases"/>
    <property type="match status" value="1"/>
</dbReference>
<dbReference type="Gene3D" id="3.40.50.300">
    <property type="entry name" value="P-loop containing nucleotide triphosphate hydrolases"/>
    <property type="match status" value="1"/>
</dbReference>
<dbReference type="GO" id="GO:0140664">
    <property type="term" value="F:ATP-dependent DNA damage sensor activity"/>
    <property type="evidence" value="ECO:0007669"/>
    <property type="project" value="InterPro"/>
</dbReference>
<dbReference type="GO" id="GO:0016787">
    <property type="term" value="F:hydrolase activity"/>
    <property type="evidence" value="ECO:0007669"/>
    <property type="project" value="UniProtKB-KW"/>
</dbReference>
<dbReference type="InterPro" id="IPR041166">
    <property type="entry name" value="Rubredoxin_2"/>
</dbReference>
<dbReference type="Gene3D" id="3.30.230.10">
    <property type="match status" value="1"/>
</dbReference>
<feature type="binding site" evidence="11">
    <location>
        <begin position="104"/>
        <end position="111"/>
    </location>
    <ligand>
        <name>ATP</name>
        <dbReference type="ChEBI" id="CHEBI:30616"/>
    </ligand>
</feature>
<evidence type="ECO:0000313" key="16">
    <source>
        <dbReference type="Proteomes" id="UP000261875"/>
    </source>
</evidence>
<evidence type="ECO:0000256" key="9">
    <source>
        <dbReference type="ARBA" id="ARBA00023125"/>
    </source>
</evidence>
<feature type="region of interest" description="Lon-protease-like" evidence="11">
    <location>
        <begin position="359"/>
        <end position="462"/>
    </location>
</feature>
<comment type="similarity">
    <text evidence="11 13">Belongs to the RecA family. RadA subfamily.</text>
</comment>
<dbReference type="Proteomes" id="UP000261875">
    <property type="component" value="Chromosome"/>
</dbReference>
<dbReference type="InterPro" id="IPR003593">
    <property type="entry name" value="AAA+_ATPase"/>
</dbReference>
<evidence type="ECO:0000256" key="11">
    <source>
        <dbReference type="HAMAP-Rule" id="MF_01498"/>
    </source>
</evidence>
<gene>
    <name evidence="11" type="primary">radA</name>
    <name evidence="15" type="ORF">CCS41_04455</name>
</gene>
<dbReference type="PROSITE" id="PS50162">
    <property type="entry name" value="RECA_2"/>
    <property type="match status" value="1"/>
</dbReference>
<dbReference type="Pfam" id="PF13541">
    <property type="entry name" value="ChlI"/>
    <property type="match status" value="1"/>
</dbReference>
<keyword evidence="1 11" id="KW-0479">Metal-binding</keyword>
<dbReference type="InterPro" id="IPR027417">
    <property type="entry name" value="P-loop_NTPase"/>
</dbReference>
<sequence length="462" mass="49886">MAKVAKRAFVCNECGADYPRWQGQCSACLAWNNITEVRIAATSSPSVMRNERFVGYAGESGINKVQQLSAISLKELPRFSSGFQEFDRVLGGGIVPGSAILIGGSPGAGKSTLLLQTLCKLAPQMKTLYVTGEESLQQIAMRAHRLGLATANLNMLSETSIEQICLITQQEQPRLMVIDSIQVMHIADIHSSPGSVAQVRESAAHLTRFAKTHGVAIIMVGHVTKDGALAGPKVLEHCIDCSVMLDGESDSRFRTLRSHKNRFGAVNELGVFAMTEQGLREVNNPSAIFLSRGDEMTAGSSVMVVWEGTRPLLVEIQALVDHSMLSNPRRVAVGLEQNRLAILLAVLHRHGGLQMSDQDVFVNVVGGVKVTETSADLALLLALVSSFRNRPLPQDVVVFGEVGLSGEIRPVPSGQERIAEAAKHGFTRAIVPYANMPKKKPSTMQVFGVKKLAAALEILDDF</sequence>
<dbReference type="GO" id="GO:0005829">
    <property type="term" value="C:cytosol"/>
    <property type="evidence" value="ECO:0007669"/>
    <property type="project" value="TreeGrafter"/>
</dbReference>
<accession>A0A2U8I7J3</accession>
<dbReference type="InterPro" id="IPR014721">
    <property type="entry name" value="Ribsml_uS5_D2-typ_fold_subgr"/>
</dbReference>
<evidence type="ECO:0000256" key="12">
    <source>
        <dbReference type="NCBIfam" id="TIGR00416"/>
    </source>
</evidence>
<dbReference type="KEGG" id="fsm:CCS41_04455"/>
<dbReference type="GO" id="GO:0000725">
    <property type="term" value="P:recombinational repair"/>
    <property type="evidence" value="ECO:0007669"/>
    <property type="project" value="UniProtKB-UniRule"/>
</dbReference>
<comment type="function">
    <text evidence="11">Plays a role in repairing double-strand DNA breaks, probably involving stabilizing or processing branched DNA or blocked replication forks.</text>
</comment>
<dbReference type="SMART" id="SM00382">
    <property type="entry name" value="AAA"/>
    <property type="match status" value="1"/>
</dbReference>
<protein>
    <recommendedName>
        <fullName evidence="11 12">DNA repair protein RadA</fullName>
    </recommendedName>
</protein>
<evidence type="ECO:0000256" key="13">
    <source>
        <dbReference type="RuleBase" id="RU003555"/>
    </source>
</evidence>
<keyword evidence="7 11" id="KW-0067">ATP-binding</keyword>
<dbReference type="HAMAP" id="MF_01498">
    <property type="entry name" value="RadA_bact"/>
    <property type="match status" value="1"/>
</dbReference>
<evidence type="ECO:0000256" key="10">
    <source>
        <dbReference type="ARBA" id="ARBA00023204"/>
    </source>
</evidence>
<keyword evidence="16" id="KW-1185">Reference proteome</keyword>
<keyword evidence="3 11" id="KW-0227">DNA damage</keyword>
<dbReference type="Pfam" id="PF13481">
    <property type="entry name" value="AAA_25"/>
    <property type="match status" value="1"/>
</dbReference>
<dbReference type="SUPFAM" id="SSF54211">
    <property type="entry name" value="Ribosomal protein S5 domain 2-like"/>
    <property type="match status" value="1"/>
</dbReference>
<dbReference type="RefSeq" id="WP_119797288.1">
    <property type="nucleotide sequence ID" value="NZ_CP021659.1"/>
</dbReference>
<dbReference type="InterPro" id="IPR004504">
    <property type="entry name" value="DNA_repair_RadA"/>
</dbReference>
<evidence type="ECO:0000256" key="3">
    <source>
        <dbReference type="ARBA" id="ARBA00022763"/>
    </source>
</evidence>
<organism evidence="15 16">
    <name type="scientific">Candidatus Fukatsuia symbiotica</name>
    <dbReference type="NCBI Taxonomy" id="1878942"/>
    <lineage>
        <taxon>Bacteria</taxon>
        <taxon>Pseudomonadati</taxon>
        <taxon>Pseudomonadota</taxon>
        <taxon>Gammaproteobacteria</taxon>
        <taxon>Enterobacterales</taxon>
        <taxon>Yersiniaceae</taxon>
        <taxon>Candidatus Fukatsuia</taxon>
    </lineage>
</organism>
<dbReference type="CDD" id="cd01121">
    <property type="entry name" value="RadA_SMS_N"/>
    <property type="match status" value="1"/>
</dbReference>
<dbReference type="PRINTS" id="PR01874">
    <property type="entry name" value="DNAREPAIRADA"/>
</dbReference>
<evidence type="ECO:0000256" key="8">
    <source>
        <dbReference type="ARBA" id="ARBA00023016"/>
    </source>
</evidence>
<evidence type="ECO:0000256" key="5">
    <source>
        <dbReference type="ARBA" id="ARBA00022801"/>
    </source>
</evidence>
<dbReference type="InterPro" id="IPR020588">
    <property type="entry name" value="RecA_ATP-bd"/>
</dbReference>
<dbReference type="AlphaFoldDB" id="A0A2U8I7J3"/>
<evidence type="ECO:0000256" key="4">
    <source>
        <dbReference type="ARBA" id="ARBA00022771"/>
    </source>
</evidence>
<evidence type="ECO:0000259" key="14">
    <source>
        <dbReference type="PROSITE" id="PS50162"/>
    </source>
</evidence>
<dbReference type="InterPro" id="IPR020568">
    <property type="entry name" value="Ribosomal_Su5_D2-typ_SF"/>
</dbReference>
<feature type="domain" description="RecA family profile 1" evidence="14">
    <location>
        <begin position="75"/>
        <end position="223"/>
    </location>
</feature>
<keyword evidence="8 11" id="KW-0346">Stress response</keyword>
<keyword evidence="10 11" id="KW-0234">DNA repair</keyword>
<comment type="domain">
    <text evidence="11">The middle region has homology to RecA with ATPase motifs including the RadA KNRFG motif, while the C-terminus is homologous to Lon protease.</text>
</comment>
<proteinExistence type="inferred from homology"/>
<evidence type="ECO:0000256" key="7">
    <source>
        <dbReference type="ARBA" id="ARBA00022840"/>
    </source>
</evidence>
<feature type="short sequence motif" description="RadA KNRFG motif" evidence="11">
    <location>
        <begin position="260"/>
        <end position="264"/>
    </location>
</feature>
<dbReference type="FunFam" id="3.30.230.10:FF:000011">
    <property type="entry name" value="DNA repair protein RadA"/>
    <property type="match status" value="1"/>
</dbReference>
<comment type="function">
    <text evidence="13">DNA-dependent ATPase involved in processing of recombination intermediates, plays a role in repairing DNA breaks. Stimulates the branch migration of RecA-mediated strand transfer reactions, allowing the 3' invading strand to extend heteroduplex DNA faster. Binds ssDNA in the presence of ADP but not other nucleotides, has ATPase activity that is stimulated by ssDNA and various branched DNA structures, but inhibited by SSB. Does not have RecA's homology-searching function.</text>
</comment>
<dbReference type="PANTHER" id="PTHR32472">
    <property type="entry name" value="DNA REPAIR PROTEIN RADA"/>
    <property type="match status" value="1"/>
</dbReference>
<keyword evidence="4 13" id="KW-0863">Zinc-finger</keyword>
<keyword evidence="5" id="KW-0378">Hydrolase</keyword>
<dbReference type="FunFam" id="3.40.50.300:FF:000050">
    <property type="entry name" value="DNA repair protein RadA"/>
    <property type="match status" value="1"/>
</dbReference>
<reference evidence="15 16" key="1">
    <citation type="submission" date="2017-05" db="EMBL/GenBank/DDBJ databases">
        <title>Genome sequence of Candidatus Fukatsuia symbiotica and Candidatus Hamiltonella defensa from Acyrthosiphon pisum strain 5D.</title>
        <authorList>
            <person name="Patel V.A."/>
            <person name="Chevignon G."/>
            <person name="Russell J.A."/>
            <person name="Oliver K.M."/>
        </authorList>
    </citation>
    <scope>NUCLEOTIDE SEQUENCE [LARGE SCALE GENOMIC DNA]</scope>
    <source>
        <strain evidence="15 16">5D</strain>
    </source>
</reference>
<dbReference type="PANTHER" id="PTHR32472:SF10">
    <property type="entry name" value="DNA REPAIR PROTEIN RADA-LIKE PROTEIN"/>
    <property type="match status" value="1"/>
</dbReference>
<evidence type="ECO:0000256" key="1">
    <source>
        <dbReference type="ARBA" id="ARBA00022723"/>
    </source>
</evidence>
<dbReference type="GO" id="GO:0003684">
    <property type="term" value="F:damaged DNA binding"/>
    <property type="evidence" value="ECO:0007669"/>
    <property type="project" value="InterPro"/>
</dbReference>
<keyword evidence="9 11" id="KW-0238">DNA-binding</keyword>